<feature type="transmembrane region" description="Helical" evidence="1">
    <location>
        <begin position="22"/>
        <end position="45"/>
    </location>
</feature>
<feature type="transmembrane region" description="Helical" evidence="1">
    <location>
        <begin position="147"/>
        <end position="167"/>
    </location>
</feature>
<evidence type="ECO:0000256" key="1">
    <source>
        <dbReference type="SAM" id="Phobius"/>
    </source>
</evidence>
<comment type="caution">
    <text evidence="2">The sequence shown here is derived from an EMBL/GenBank/DDBJ whole genome shotgun (WGS) entry which is preliminary data.</text>
</comment>
<reference evidence="2" key="1">
    <citation type="submission" date="2023-10" db="EMBL/GenBank/DDBJ databases">
        <authorList>
            <person name="Chen Y."/>
            <person name="Shah S."/>
            <person name="Dougan E. K."/>
            <person name="Thang M."/>
            <person name="Chan C."/>
        </authorList>
    </citation>
    <scope>NUCLEOTIDE SEQUENCE [LARGE SCALE GENOMIC DNA]</scope>
</reference>
<evidence type="ECO:0000313" key="2">
    <source>
        <dbReference type="EMBL" id="CAK0883901.1"/>
    </source>
</evidence>
<sequence length="292" mass="32621">MKGVLNTYCNIEDSYWRLFTDLWVRSIVTTSDSLFLLLSTAIYAWLFSTSIVMFLVPFAAAVYGLPCALWARIEHHLPRWRPLVIVETVVKCIDLVPLSDPTDVPPKTEPRKRKSQDCVEFAQYWFARFFRQYSFYKSTIATSLRSLVTYPMSAVVVVRLVCIFLGGGPTISLILSRVGLGDTIHKHGQLFGAVSKDIVSDRLLTNGLRQIPVMLLSVDLGTLSSAVRSSFGATLPVIGPLVVIAAPFLVVVAAIHITRKKQRDKFMEDWHATGRTEALGPGMREIDANDDE</sequence>
<keyword evidence="3" id="KW-1185">Reference proteome</keyword>
<proteinExistence type="predicted"/>
<gene>
    <name evidence="2" type="ORF">PCOR1329_LOCUS65986</name>
</gene>
<name>A0ABN9WC66_9DINO</name>
<accession>A0ABN9WC66</accession>
<keyword evidence="1" id="KW-1133">Transmembrane helix</keyword>
<evidence type="ECO:0000313" key="3">
    <source>
        <dbReference type="Proteomes" id="UP001189429"/>
    </source>
</evidence>
<dbReference type="Proteomes" id="UP001189429">
    <property type="component" value="Unassembled WGS sequence"/>
</dbReference>
<keyword evidence="1" id="KW-0812">Transmembrane</keyword>
<organism evidence="2 3">
    <name type="scientific">Prorocentrum cordatum</name>
    <dbReference type="NCBI Taxonomy" id="2364126"/>
    <lineage>
        <taxon>Eukaryota</taxon>
        <taxon>Sar</taxon>
        <taxon>Alveolata</taxon>
        <taxon>Dinophyceae</taxon>
        <taxon>Prorocentrales</taxon>
        <taxon>Prorocentraceae</taxon>
        <taxon>Prorocentrum</taxon>
    </lineage>
</organism>
<feature type="transmembrane region" description="Helical" evidence="1">
    <location>
        <begin position="237"/>
        <end position="257"/>
    </location>
</feature>
<keyword evidence="1" id="KW-0472">Membrane</keyword>
<dbReference type="EMBL" id="CAUYUJ010018481">
    <property type="protein sequence ID" value="CAK0883901.1"/>
    <property type="molecule type" value="Genomic_DNA"/>
</dbReference>
<feature type="transmembrane region" description="Helical" evidence="1">
    <location>
        <begin position="51"/>
        <end position="71"/>
    </location>
</feature>
<protein>
    <submittedName>
        <fullName evidence="2">Uncharacterized protein</fullName>
    </submittedName>
</protein>